<evidence type="ECO:0000256" key="2">
    <source>
        <dbReference type="ARBA" id="ARBA00005466"/>
    </source>
</evidence>
<gene>
    <name evidence="10" type="ORF">FNV43_RR06307</name>
</gene>
<dbReference type="InterPro" id="IPR012951">
    <property type="entry name" value="BBE"/>
</dbReference>
<keyword evidence="7" id="KW-0325">Glycoprotein</keyword>
<name>A0A8K0HCQ6_9ROSA</name>
<keyword evidence="11" id="KW-1185">Reference proteome</keyword>
<dbReference type="GO" id="GO:0016491">
    <property type="term" value="F:oxidoreductase activity"/>
    <property type="evidence" value="ECO:0007669"/>
    <property type="project" value="InterPro"/>
</dbReference>
<comment type="similarity">
    <text evidence="2">Belongs to the oxygen-dependent FAD-linked oxidoreductase family.</text>
</comment>
<proteinExistence type="inferred from homology"/>
<keyword evidence="4 8" id="KW-0732">Signal</keyword>
<dbReference type="Proteomes" id="UP000796880">
    <property type="component" value="Unassembled WGS sequence"/>
</dbReference>
<dbReference type="PANTHER" id="PTHR32448">
    <property type="entry name" value="OS08G0158400 PROTEIN"/>
    <property type="match status" value="1"/>
</dbReference>
<dbReference type="InterPro" id="IPR016166">
    <property type="entry name" value="FAD-bd_PCMH"/>
</dbReference>
<evidence type="ECO:0000256" key="6">
    <source>
        <dbReference type="ARBA" id="ARBA00023157"/>
    </source>
</evidence>
<dbReference type="InterPro" id="IPR006094">
    <property type="entry name" value="Oxid_FAD_bind_N"/>
</dbReference>
<protein>
    <recommendedName>
        <fullName evidence="9">FAD-binding PCMH-type domain-containing protein</fullName>
    </recommendedName>
</protein>
<evidence type="ECO:0000313" key="11">
    <source>
        <dbReference type="Proteomes" id="UP000796880"/>
    </source>
</evidence>
<reference evidence="10" key="1">
    <citation type="submission" date="2020-03" db="EMBL/GenBank/DDBJ databases">
        <title>A high-quality chromosome-level genome assembly of a woody plant with both climbing and erect habits, Rhamnella rubrinervis.</title>
        <authorList>
            <person name="Lu Z."/>
            <person name="Yang Y."/>
            <person name="Zhu X."/>
            <person name="Sun Y."/>
        </authorList>
    </citation>
    <scope>NUCLEOTIDE SEQUENCE</scope>
    <source>
        <strain evidence="10">BYM</strain>
        <tissue evidence="10">Leaf</tissue>
    </source>
</reference>
<dbReference type="SUPFAM" id="SSF56176">
    <property type="entry name" value="FAD-binding/transporter-associated domain-like"/>
    <property type="match status" value="1"/>
</dbReference>
<dbReference type="FunFam" id="3.30.43.10:FF:000004">
    <property type="entry name" value="Berberine bridge enzyme-like 15"/>
    <property type="match status" value="1"/>
</dbReference>
<accession>A0A8K0HCQ6</accession>
<dbReference type="Gene3D" id="3.30.465.10">
    <property type="match status" value="1"/>
</dbReference>
<dbReference type="OrthoDB" id="407275at2759"/>
<dbReference type="Pfam" id="PF01565">
    <property type="entry name" value="FAD_binding_4"/>
    <property type="match status" value="1"/>
</dbReference>
<dbReference type="GO" id="GO:0071949">
    <property type="term" value="F:FAD binding"/>
    <property type="evidence" value="ECO:0007669"/>
    <property type="project" value="InterPro"/>
</dbReference>
<evidence type="ECO:0000313" key="10">
    <source>
        <dbReference type="EMBL" id="KAF3450227.1"/>
    </source>
</evidence>
<dbReference type="AlphaFoldDB" id="A0A8K0HCQ6"/>
<dbReference type="GO" id="GO:1901696">
    <property type="term" value="P:cannabinoid biosynthetic process"/>
    <property type="evidence" value="ECO:0007669"/>
    <property type="project" value="UniProtKB-ARBA"/>
</dbReference>
<dbReference type="PROSITE" id="PS51387">
    <property type="entry name" value="FAD_PCMH"/>
    <property type="match status" value="1"/>
</dbReference>
<dbReference type="Gene3D" id="3.30.43.10">
    <property type="entry name" value="Uridine Diphospho-n-acetylenolpyruvylglucosamine Reductase, domain 2"/>
    <property type="match status" value="1"/>
</dbReference>
<dbReference type="Gene3D" id="3.40.462.20">
    <property type="match status" value="1"/>
</dbReference>
<evidence type="ECO:0000256" key="8">
    <source>
        <dbReference type="SAM" id="SignalP"/>
    </source>
</evidence>
<keyword evidence="6" id="KW-1015">Disulfide bond</keyword>
<sequence>MEVSNIKFFPLLFTVLSISISSTTLVTSASDGFLQCFFSNIHRSDPINDVIFVKNSSAYTSLLQSSLRNLRFSKTSTPKPEFIITPYHETHVQTSVTCAKENSMQIRVKSGGHDYEGLSYVAIGTPFVVLDVVNFRSISVDMNTETAWVEAGATLGELYYKIAEQSNVHGFPAGSCPTVGVGGHISGGGFGTIFRKYGLAADNVVDAKLVDINGRVLNRQTMGEDLFWAIRGGGGLSFGIILSFRIRLVPVPPSVTVFNLGKTLDQGASELLQKWQTIGNILHEDIFLHAVVVVANSSANFGNETINVSFFSLLLGPAEQLVTLMQENFPELGLELSHCTEMSWIQSVLYFAGFSIKEPLNVLLNRTATSTSFFKAKSDYVRAPISESGLEGLWQRMLEDETSLLIFSPYGGKMSEISDSEIPFPHRKGNLYLIQYLSVWAVENETEDHIAWMRRLYDYMEPYVSQSPRAAYFNYRDLDLGTNNCGGDNNTSYEQASSWGLRYFMHNFERLVRVKTMIDPLNFFSNEQSIPALPSQGITKGLRRSKVIACLILIRPSINCFIDAN</sequence>
<comment type="cofactor">
    <cofactor evidence="1">
        <name>FAD</name>
        <dbReference type="ChEBI" id="CHEBI:57692"/>
    </cofactor>
</comment>
<evidence type="ECO:0000256" key="3">
    <source>
        <dbReference type="ARBA" id="ARBA00022630"/>
    </source>
</evidence>
<comment type="caution">
    <text evidence="10">The sequence shown here is derived from an EMBL/GenBank/DDBJ whole genome shotgun (WGS) entry which is preliminary data.</text>
</comment>
<keyword evidence="3" id="KW-0285">Flavoprotein</keyword>
<evidence type="ECO:0000256" key="5">
    <source>
        <dbReference type="ARBA" id="ARBA00022827"/>
    </source>
</evidence>
<keyword evidence="5" id="KW-0274">FAD</keyword>
<dbReference type="EMBL" id="VOIH02000003">
    <property type="protein sequence ID" value="KAF3450227.1"/>
    <property type="molecule type" value="Genomic_DNA"/>
</dbReference>
<organism evidence="10 11">
    <name type="scientific">Rhamnella rubrinervis</name>
    <dbReference type="NCBI Taxonomy" id="2594499"/>
    <lineage>
        <taxon>Eukaryota</taxon>
        <taxon>Viridiplantae</taxon>
        <taxon>Streptophyta</taxon>
        <taxon>Embryophyta</taxon>
        <taxon>Tracheophyta</taxon>
        <taxon>Spermatophyta</taxon>
        <taxon>Magnoliopsida</taxon>
        <taxon>eudicotyledons</taxon>
        <taxon>Gunneridae</taxon>
        <taxon>Pentapetalae</taxon>
        <taxon>rosids</taxon>
        <taxon>fabids</taxon>
        <taxon>Rosales</taxon>
        <taxon>Rhamnaceae</taxon>
        <taxon>rhamnoid group</taxon>
        <taxon>Rhamneae</taxon>
        <taxon>Rhamnella</taxon>
    </lineage>
</organism>
<dbReference type="InterPro" id="IPR016167">
    <property type="entry name" value="FAD-bd_PCMH_sub1"/>
</dbReference>
<feature type="domain" description="FAD-binding PCMH-type" evidence="9">
    <location>
        <begin position="76"/>
        <end position="251"/>
    </location>
</feature>
<dbReference type="Pfam" id="PF08031">
    <property type="entry name" value="BBE"/>
    <property type="match status" value="1"/>
</dbReference>
<feature type="chain" id="PRO_5035431525" description="FAD-binding PCMH-type domain-containing protein" evidence="8">
    <location>
        <begin position="29"/>
        <end position="565"/>
    </location>
</feature>
<dbReference type="InterPro" id="IPR016169">
    <property type="entry name" value="FAD-bd_PCMH_sub2"/>
</dbReference>
<evidence type="ECO:0000256" key="1">
    <source>
        <dbReference type="ARBA" id="ARBA00001974"/>
    </source>
</evidence>
<evidence type="ECO:0000259" key="9">
    <source>
        <dbReference type="PROSITE" id="PS51387"/>
    </source>
</evidence>
<dbReference type="InterPro" id="IPR036318">
    <property type="entry name" value="FAD-bd_PCMH-like_sf"/>
</dbReference>
<evidence type="ECO:0000256" key="4">
    <source>
        <dbReference type="ARBA" id="ARBA00022729"/>
    </source>
</evidence>
<feature type="signal peptide" evidence="8">
    <location>
        <begin position="1"/>
        <end position="28"/>
    </location>
</feature>
<evidence type="ECO:0000256" key="7">
    <source>
        <dbReference type="ARBA" id="ARBA00023180"/>
    </source>
</evidence>